<name>A0A8H4SRN7_9HYPO</name>
<accession>A0A8H4SRN7</accession>
<keyword evidence="2" id="KW-1185">Reference proteome</keyword>
<dbReference type="Proteomes" id="UP000622797">
    <property type="component" value="Unassembled WGS sequence"/>
</dbReference>
<gene>
    <name evidence="1" type="ORF">FSARC_14684</name>
</gene>
<dbReference type="OrthoDB" id="3758478at2759"/>
<proteinExistence type="predicted"/>
<protein>
    <submittedName>
        <fullName evidence="1">Uncharacterized protein</fullName>
    </submittedName>
</protein>
<organism evidence="1 2">
    <name type="scientific">Fusarium sarcochroum</name>
    <dbReference type="NCBI Taxonomy" id="1208366"/>
    <lineage>
        <taxon>Eukaryota</taxon>
        <taxon>Fungi</taxon>
        <taxon>Dikarya</taxon>
        <taxon>Ascomycota</taxon>
        <taxon>Pezizomycotina</taxon>
        <taxon>Sordariomycetes</taxon>
        <taxon>Hypocreomycetidae</taxon>
        <taxon>Hypocreales</taxon>
        <taxon>Nectriaceae</taxon>
        <taxon>Fusarium</taxon>
        <taxon>Fusarium lateritium species complex</taxon>
    </lineage>
</organism>
<reference evidence="1" key="1">
    <citation type="journal article" date="2020" name="BMC Genomics">
        <title>Correction to: Identification and distribution of gene clusters required for synthesis of sphingolipid metabolism inhibitors in diverse species of the filamentous fungus Fusarium.</title>
        <authorList>
            <person name="Kim H.S."/>
            <person name="Lohmar J.M."/>
            <person name="Busman M."/>
            <person name="Brown D.W."/>
            <person name="Naumann T.A."/>
            <person name="Divon H.H."/>
            <person name="Lysoe E."/>
            <person name="Uhlig S."/>
            <person name="Proctor R.H."/>
        </authorList>
    </citation>
    <scope>NUCLEOTIDE SEQUENCE</scope>
    <source>
        <strain evidence="1">NRRL 20472</strain>
    </source>
</reference>
<reference evidence="1" key="2">
    <citation type="submission" date="2020-05" db="EMBL/GenBank/DDBJ databases">
        <authorList>
            <person name="Kim H.-S."/>
            <person name="Proctor R.H."/>
            <person name="Brown D.W."/>
        </authorList>
    </citation>
    <scope>NUCLEOTIDE SEQUENCE</scope>
    <source>
        <strain evidence="1">NRRL 20472</strain>
    </source>
</reference>
<dbReference type="EMBL" id="JABEXW010001349">
    <property type="protein sequence ID" value="KAF4944395.1"/>
    <property type="molecule type" value="Genomic_DNA"/>
</dbReference>
<dbReference type="AlphaFoldDB" id="A0A8H4SRN7"/>
<evidence type="ECO:0000313" key="1">
    <source>
        <dbReference type="EMBL" id="KAF4944395.1"/>
    </source>
</evidence>
<comment type="caution">
    <text evidence="1">The sequence shown here is derived from an EMBL/GenBank/DDBJ whole genome shotgun (WGS) entry which is preliminary data.</text>
</comment>
<evidence type="ECO:0000313" key="2">
    <source>
        <dbReference type="Proteomes" id="UP000622797"/>
    </source>
</evidence>
<sequence length="158" mass="18019">MSDTVQELLRNFANSQARSVKAKDPKVVTATLTDDCRRFILPASFMRGMGIPQELIEAGSSNEQYEQHIAMQIPFIESTSCEIHDTTFDSEKRKATVYVTHRIKLFSIEEEYLVENLILVDLDESGGKIKKVLEFTDPLEAKRYMTKIQELAAAKQEE</sequence>